<feature type="region of interest" description="Disordered" evidence="1">
    <location>
        <begin position="1"/>
        <end position="159"/>
    </location>
</feature>
<feature type="compositionally biased region" description="Polar residues" evidence="1">
    <location>
        <begin position="1"/>
        <end position="10"/>
    </location>
</feature>
<keyword evidence="3" id="KW-1185">Reference proteome</keyword>
<gene>
    <name evidence="2" type="ORF">QCA50_020094</name>
</gene>
<feature type="compositionally biased region" description="Polar residues" evidence="1">
    <location>
        <begin position="29"/>
        <end position="42"/>
    </location>
</feature>
<evidence type="ECO:0000256" key="1">
    <source>
        <dbReference type="SAM" id="MobiDB-lite"/>
    </source>
</evidence>
<evidence type="ECO:0000313" key="2">
    <source>
        <dbReference type="EMBL" id="KAK7676976.1"/>
    </source>
</evidence>
<organism evidence="2 3">
    <name type="scientific">Cerrena zonata</name>
    <dbReference type="NCBI Taxonomy" id="2478898"/>
    <lineage>
        <taxon>Eukaryota</taxon>
        <taxon>Fungi</taxon>
        <taxon>Dikarya</taxon>
        <taxon>Basidiomycota</taxon>
        <taxon>Agaricomycotina</taxon>
        <taxon>Agaricomycetes</taxon>
        <taxon>Polyporales</taxon>
        <taxon>Cerrenaceae</taxon>
        <taxon>Cerrena</taxon>
    </lineage>
</organism>
<dbReference type="Proteomes" id="UP001385951">
    <property type="component" value="Unassembled WGS sequence"/>
</dbReference>
<proteinExistence type="predicted"/>
<accession>A0AAW0F9S9</accession>
<feature type="compositionally biased region" description="Polar residues" evidence="1">
    <location>
        <begin position="99"/>
        <end position="115"/>
    </location>
</feature>
<comment type="caution">
    <text evidence="2">The sequence shown here is derived from an EMBL/GenBank/DDBJ whole genome shotgun (WGS) entry which is preliminary data.</text>
</comment>
<dbReference type="AlphaFoldDB" id="A0AAW0F9S9"/>
<reference evidence="2 3" key="1">
    <citation type="submission" date="2022-09" db="EMBL/GenBank/DDBJ databases">
        <authorList>
            <person name="Palmer J.M."/>
        </authorList>
    </citation>
    <scope>NUCLEOTIDE SEQUENCE [LARGE SCALE GENOMIC DNA]</scope>
    <source>
        <strain evidence="2 3">DSM 7382</strain>
    </source>
</reference>
<evidence type="ECO:0000313" key="3">
    <source>
        <dbReference type="Proteomes" id="UP001385951"/>
    </source>
</evidence>
<sequence>MSYQPSTQHNYPPANESIPHRGIHGEYNSAPNGTQTDANWNSAAGAGNDPAHHHLGTATGAHSGNFTGAQGHPTHNNQYPPNADNMGQPGHNEAFYSGAPQTSTYDHTGPHSQHPTGEVMGASASVGPNMSAGPPPGTGTGAPGLGTGAGTHQVDPTLW</sequence>
<dbReference type="EMBL" id="JASBNA010000099">
    <property type="protein sequence ID" value="KAK7676976.1"/>
    <property type="molecule type" value="Genomic_DNA"/>
</dbReference>
<feature type="compositionally biased region" description="Polar residues" evidence="1">
    <location>
        <begin position="64"/>
        <end position="80"/>
    </location>
</feature>
<name>A0AAW0F9S9_9APHY</name>
<feature type="compositionally biased region" description="Gly residues" evidence="1">
    <location>
        <begin position="138"/>
        <end position="149"/>
    </location>
</feature>
<protein>
    <submittedName>
        <fullName evidence="2">Uncharacterized protein</fullName>
    </submittedName>
</protein>